<comment type="caution">
    <text evidence="1">The sequence shown here is derived from an EMBL/GenBank/DDBJ whole genome shotgun (WGS) entry which is preliminary data.</text>
</comment>
<proteinExistence type="predicted"/>
<protein>
    <submittedName>
        <fullName evidence="1">Uncharacterized protein</fullName>
    </submittedName>
</protein>
<evidence type="ECO:0000313" key="2">
    <source>
        <dbReference type="Proteomes" id="UP001392318"/>
    </source>
</evidence>
<name>A0ACC6RFN9_9BURK</name>
<evidence type="ECO:0000313" key="1">
    <source>
        <dbReference type="EMBL" id="MEM5400408.1"/>
    </source>
</evidence>
<keyword evidence="2" id="KW-1185">Reference proteome</keyword>
<dbReference type="Proteomes" id="UP001392318">
    <property type="component" value="Unassembled WGS sequence"/>
</dbReference>
<reference evidence="1" key="1">
    <citation type="submission" date="2024-01" db="EMBL/GenBank/DDBJ databases">
        <title>The diversity of rhizobia nodulating Mimosa spp. in eleven states of Brazil covering several biomes is determined by host plant, location, and edaphic factors.</title>
        <authorList>
            <person name="Rouws L."/>
            <person name="Barauna A."/>
            <person name="Beukes C."/>
            <person name="De Faria S.M."/>
            <person name="Gross E."/>
            <person name="Dos Reis Junior F.B."/>
            <person name="Simon M."/>
            <person name="Maluk M."/>
            <person name="Odee D.W."/>
            <person name="Kenicer G."/>
            <person name="Young J.P.W."/>
            <person name="Reis V.M."/>
            <person name="Zilli J."/>
            <person name="James E.K."/>
        </authorList>
    </citation>
    <scope>NUCLEOTIDE SEQUENCE</scope>
    <source>
        <strain evidence="1">JPY452</strain>
    </source>
</reference>
<dbReference type="EMBL" id="JAYMRU010000005">
    <property type="protein sequence ID" value="MEM5400408.1"/>
    <property type="molecule type" value="Genomic_DNA"/>
</dbReference>
<sequence>MSTSARNPKAFGNVTTRKQHVIKDEMLDLFGEVIVTEDDIHAWVEALAPAFLSNARSFELYVRGWRVADKVAAAKRNGTFDETIESALNRRDTLARRLGVSWSSHLFKR</sequence>
<organism evidence="1 2">
    <name type="scientific">Paraburkholderia unamae</name>
    <dbReference type="NCBI Taxonomy" id="219649"/>
    <lineage>
        <taxon>Bacteria</taxon>
        <taxon>Pseudomonadati</taxon>
        <taxon>Pseudomonadota</taxon>
        <taxon>Betaproteobacteria</taxon>
        <taxon>Burkholderiales</taxon>
        <taxon>Burkholderiaceae</taxon>
        <taxon>Paraburkholderia</taxon>
    </lineage>
</organism>
<accession>A0ACC6RFN9</accession>
<gene>
    <name evidence="1" type="ORF">VSR83_09965</name>
</gene>